<dbReference type="InterPro" id="IPR049012">
    <property type="entry name" value="Mutator_transp_dom"/>
</dbReference>
<dbReference type="Pfam" id="PF20700">
    <property type="entry name" value="Mutator"/>
    <property type="match status" value="1"/>
</dbReference>
<protein>
    <recommendedName>
        <fullName evidence="1">Mutator-like transposase domain-containing protein</fullName>
    </recommendedName>
</protein>
<evidence type="ECO:0000313" key="3">
    <source>
        <dbReference type="Proteomes" id="UP001152799"/>
    </source>
</evidence>
<reference evidence="2" key="1">
    <citation type="submission" date="2022-01" db="EMBL/GenBank/DDBJ databases">
        <authorList>
            <person name="King R."/>
        </authorList>
    </citation>
    <scope>NUCLEOTIDE SEQUENCE</scope>
</reference>
<evidence type="ECO:0000259" key="1">
    <source>
        <dbReference type="Pfam" id="PF20700"/>
    </source>
</evidence>
<proteinExistence type="predicted"/>
<dbReference type="AlphaFoldDB" id="A0A9N9MXX7"/>
<accession>A0A9N9MXX7</accession>
<sequence length="517" mass="58341">MSISPDEQLHEFSFISQEEYNEVNEHIIEVERTPRPDSTVIQGNKIVDLEYATEICMELQFKHSQRCTLGLLKVHREICNGLVSTIVFCCNMCNFQTKCRTQKGTEEIGLQLNYACVWATFSGGTTFKTMTEFLSIMNIPSLSYRMYHKLELKLANDWKKPLWGSMEEAGIAGKEEYDNAVATNALDVDGVPWITVYLDGGWSHRSYGHNYNAASGVAVIIGKHTGKILFLGVRNKYCCVCAKAEKKGEEPHEHLCFKNWNGSSGAMEADIISEGFRESIKMHGLKYWHFIADGDSSVHAKIQQTVPYGNEVRKIACKNHIIKNYGTALYKLKNDTTIAAAGRKYLTVNAIKDLENIGTKAIYINAHGDVDNLKTDLENGPYHVFGNHLTCNPLYCQCIGDFSNKVAEMEIAGIFNRITTVLQRIVVSQGHKLIDNETNNRAEMFMSLLCKFNAGKRLNTIQKGSLQTRAYLSGLRYNKGADWQSSTWLDSRPTVPGTAFQSFVRKCKKRREYDSCT</sequence>
<organism evidence="2 3">
    <name type="scientific">Ceutorhynchus assimilis</name>
    <name type="common">cabbage seed weevil</name>
    <dbReference type="NCBI Taxonomy" id="467358"/>
    <lineage>
        <taxon>Eukaryota</taxon>
        <taxon>Metazoa</taxon>
        <taxon>Ecdysozoa</taxon>
        <taxon>Arthropoda</taxon>
        <taxon>Hexapoda</taxon>
        <taxon>Insecta</taxon>
        <taxon>Pterygota</taxon>
        <taxon>Neoptera</taxon>
        <taxon>Endopterygota</taxon>
        <taxon>Coleoptera</taxon>
        <taxon>Polyphaga</taxon>
        <taxon>Cucujiformia</taxon>
        <taxon>Curculionidae</taxon>
        <taxon>Ceutorhynchinae</taxon>
        <taxon>Ceutorhynchus</taxon>
    </lineage>
</organism>
<gene>
    <name evidence="2" type="ORF">CEUTPL_LOCUS11749</name>
</gene>
<dbReference type="Proteomes" id="UP001152799">
    <property type="component" value="Chromosome 7"/>
</dbReference>
<feature type="domain" description="Mutator-like transposase" evidence="1">
    <location>
        <begin position="43"/>
        <end position="393"/>
    </location>
</feature>
<evidence type="ECO:0000313" key="2">
    <source>
        <dbReference type="EMBL" id="CAG9771313.1"/>
    </source>
</evidence>
<name>A0A9N9MXX7_9CUCU</name>
<dbReference type="EMBL" id="OU892283">
    <property type="protein sequence ID" value="CAG9771313.1"/>
    <property type="molecule type" value="Genomic_DNA"/>
</dbReference>
<keyword evidence="3" id="KW-1185">Reference proteome</keyword>
<dbReference type="OrthoDB" id="8195370at2759"/>